<accession>A0ABV8PWT5</accession>
<evidence type="ECO:0000313" key="1">
    <source>
        <dbReference type="EMBL" id="MFC4232009.1"/>
    </source>
</evidence>
<dbReference type="RefSeq" id="WP_379013691.1">
    <property type="nucleotide sequence ID" value="NZ_JBHSDC010000016.1"/>
</dbReference>
<protein>
    <submittedName>
        <fullName evidence="1">DUF4286 family protein</fullName>
    </submittedName>
</protein>
<evidence type="ECO:0000313" key="2">
    <source>
        <dbReference type="Proteomes" id="UP001595906"/>
    </source>
</evidence>
<keyword evidence="2" id="KW-1185">Reference proteome</keyword>
<dbReference type="InterPro" id="IPR025563">
    <property type="entry name" value="DUF4286"/>
</dbReference>
<dbReference type="Pfam" id="PF14114">
    <property type="entry name" value="DUF4286"/>
    <property type="match status" value="1"/>
</dbReference>
<reference evidence="2" key="1">
    <citation type="journal article" date="2019" name="Int. J. Syst. Evol. Microbiol.">
        <title>The Global Catalogue of Microorganisms (GCM) 10K type strain sequencing project: providing services to taxonomists for standard genome sequencing and annotation.</title>
        <authorList>
            <consortium name="The Broad Institute Genomics Platform"/>
            <consortium name="The Broad Institute Genome Sequencing Center for Infectious Disease"/>
            <person name="Wu L."/>
            <person name="Ma J."/>
        </authorList>
    </citation>
    <scope>NUCLEOTIDE SEQUENCE [LARGE SCALE GENOMIC DNA]</scope>
    <source>
        <strain evidence="2">CECT 8010</strain>
    </source>
</reference>
<gene>
    <name evidence="1" type="ORF">ACFOW1_08910</name>
</gene>
<dbReference type="EMBL" id="JBHSDC010000016">
    <property type="protein sequence ID" value="MFC4232009.1"/>
    <property type="molecule type" value="Genomic_DNA"/>
</dbReference>
<dbReference type="Proteomes" id="UP001595906">
    <property type="component" value="Unassembled WGS sequence"/>
</dbReference>
<name>A0ABV8PWT5_9BACT</name>
<comment type="caution">
    <text evidence="1">The sequence shown here is derived from an EMBL/GenBank/DDBJ whole genome shotgun (WGS) entry which is preliminary data.</text>
</comment>
<proteinExistence type="predicted"/>
<organism evidence="1 2">
    <name type="scientific">Parasediminibacterium paludis</name>
    <dbReference type="NCBI Taxonomy" id="908966"/>
    <lineage>
        <taxon>Bacteria</taxon>
        <taxon>Pseudomonadati</taxon>
        <taxon>Bacteroidota</taxon>
        <taxon>Chitinophagia</taxon>
        <taxon>Chitinophagales</taxon>
        <taxon>Chitinophagaceae</taxon>
        <taxon>Parasediminibacterium</taxon>
    </lineage>
</organism>
<sequence>MYIYNVTTQISHQIHDAWVAWMKDKHIPEVMAKGCFTKFQFVRVLDIDETESVTYATQYYADSKADYNRYLELYAGALREDATKAWGNHAIGFRSFMQVMC</sequence>